<dbReference type="AlphaFoldDB" id="A0A812N3C5"/>
<comment type="caution">
    <text evidence="13">The sequence shown here is derived from an EMBL/GenBank/DDBJ whole genome shotgun (WGS) entry which is preliminary data.</text>
</comment>
<dbReference type="OrthoDB" id="16906at2759"/>
<comment type="cofactor">
    <cofactor evidence="1">
        <name>Fe cation</name>
        <dbReference type="ChEBI" id="CHEBI:24875"/>
    </cofactor>
</comment>
<protein>
    <submittedName>
        <fullName evidence="13">AOX3 protein</fullName>
    </submittedName>
</protein>
<keyword evidence="11" id="KW-0408">Iron</keyword>
<evidence type="ECO:0000256" key="4">
    <source>
        <dbReference type="ARBA" id="ARBA00022448"/>
    </source>
</evidence>
<sequence>MALAGCAMRSVLRRSSVGMPMKTLAPLSLLSPSRMRATTMVPRAQSARWHAQDAHQLNPTPLGVKLSAEQPVNHQFHRHSTRYSRTSREVLDALDKDWMEQPHYEPITWQDRVALKIVKFLRRCSDAYFKDRLLDRACMLETIAAVPGFVAGMVHHMRSLRRMVHCNWIKPVMDEAENERMHLMTFMELSNQRWHQRVMVVCGQGVFFAGYTLFYILTPRIAHRFVGYLEEEAVHTYTEMLKMVDAGKIKNVPAPQIAIKYWNMPEDATLRDVILVVRADEADHRLVNHHMGDLIANAKDKAPVRDGCKDYKPCDEFHVDLSIDVGPTVARKSKGGV</sequence>
<dbReference type="Gene3D" id="1.20.1260.140">
    <property type="entry name" value="Alternative oxidase"/>
    <property type="match status" value="1"/>
</dbReference>
<evidence type="ECO:0000256" key="12">
    <source>
        <dbReference type="ARBA" id="ARBA00023136"/>
    </source>
</evidence>
<evidence type="ECO:0000256" key="6">
    <source>
        <dbReference type="ARBA" id="ARBA00022692"/>
    </source>
</evidence>
<comment type="subcellular location">
    <subcellularLocation>
        <location evidence="2">Membrane</location>
    </subcellularLocation>
</comment>
<evidence type="ECO:0000256" key="8">
    <source>
        <dbReference type="ARBA" id="ARBA00022982"/>
    </source>
</evidence>
<proteinExistence type="inferred from homology"/>
<evidence type="ECO:0000256" key="9">
    <source>
        <dbReference type="ARBA" id="ARBA00022989"/>
    </source>
</evidence>
<reference evidence="13" key="1">
    <citation type="submission" date="2021-02" db="EMBL/GenBank/DDBJ databases">
        <authorList>
            <person name="Dougan E. K."/>
            <person name="Rhodes N."/>
            <person name="Thang M."/>
            <person name="Chan C."/>
        </authorList>
    </citation>
    <scope>NUCLEOTIDE SEQUENCE</scope>
</reference>
<dbReference type="EMBL" id="CAJNDS010001990">
    <property type="protein sequence ID" value="CAE7293861.1"/>
    <property type="molecule type" value="Genomic_DNA"/>
</dbReference>
<dbReference type="Proteomes" id="UP000604046">
    <property type="component" value="Unassembled WGS sequence"/>
</dbReference>
<keyword evidence="14" id="KW-1185">Reference proteome</keyword>
<evidence type="ECO:0000256" key="1">
    <source>
        <dbReference type="ARBA" id="ARBA00001962"/>
    </source>
</evidence>
<keyword evidence="8" id="KW-0249">Electron transport</keyword>
<keyword evidence="5" id="KW-0679">Respiratory chain</keyword>
<evidence type="ECO:0000313" key="14">
    <source>
        <dbReference type="Proteomes" id="UP000604046"/>
    </source>
</evidence>
<keyword evidence="10" id="KW-0560">Oxidoreductase</keyword>
<dbReference type="PANTHER" id="PTHR31803:SF3">
    <property type="entry name" value="ALTERNATIVE OXIDASE"/>
    <property type="match status" value="1"/>
</dbReference>
<evidence type="ECO:0000256" key="11">
    <source>
        <dbReference type="ARBA" id="ARBA00023004"/>
    </source>
</evidence>
<gene>
    <name evidence="13" type="primary">AOX3</name>
    <name evidence="13" type="ORF">SNAT2548_LOCUS15477</name>
</gene>
<keyword evidence="12" id="KW-0472">Membrane</keyword>
<dbReference type="GO" id="GO:0046872">
    <property type="term" value="F:metal ion binding"/>
    <property type="evidence" value="ECO:0007669"/>
    <property type="project" value="UniProtKB-KW"/>
</dbReference>
<dbReference type="InterPro" id="IPR038659">
    <property type="entry name" value="AOX_sf"/>
</dbReference>
<evidence type="ECO:0000256" key="7">
    <source>
        <dbReference type="ARBA" id="ARBA00022723"/>
    </source>
</evidence>
<keyword evidence="6" id="KW-0812">Transmembrane</keyword>
<evidence type="ECO:0000256" key="2">
    <source>
        <dbReference type="ARBA" id="ARBA00004370"/>
    </source>
</evidence>
<dbReference type="GO" id="GO:0009916">
    <property type="term" value="F:alternative oxidase activity"/>
    <property type="evidence" value="ECO:0007669"/>
    <property type="project" value="InterPro"/>
</dbReference>
<dbReference type="GO" id="GO:0005739">
    <property type="term" value="C:mitochondrion"/>
    <property type="evidence" value="ECO:0007669"/>
    <property type="project" value="TreeGrafter"/>
</dbReference>
<dbReference type="InterPro" id="IPR002680">
    <property type="entry name" value="AOX"/>
</dbReference>
<dbReference type="Pfam" id="PF01786">
    <property type="entry name" value="AOX"/>
    <property type="match status" value="1"/>
</dbReference>
<evidence type="ECO:0000256" key="5">
    <source>
        <dbReference type="ARBA" id="ARBA00022660"/>
    </source>
</evidence>
<keyword evidence="4" id="KW-0813">Transport</keyword>
<accession>A0A812N3C5</accession>
<dbReference type="PANTHER" id="PTHR31803">
    <property type="entry name" value="ALTERNATIVE OXIDASE"/>
    <property type="match status" value="1"/>
</dbReference>
<organism evidence="13 14">
    <name type="scientific">Symbiodinium natans</name>
    <dbReference type="NCBI Taxonomy" id="878477"/>
    <lineage>
        <taxon>Eukaryota</taxon>
        <taxon>Sar</taxon>
        <taxon>Alveolata</taxon>
        <taxon>Dinophyceae</taxon>
        <taxon>Suessiales</taxon>
        <taxon>Symbiodiniaceae</taxon>
        <taxon>Symbiodinium</taxon>
    </lineage>
</organism>
<dbReference type="GO" id="GO:0016020">
    <property type="term" value="C:membrane"/>
    <property type="evidence" value="ECO:0007669"/>
    <property type="project" value="UniProtKB-SubCell"/>
</dbReference>
<evidence type="ECO:0000256" key="3">
    <source>
        <dbReference type="ARBA" id="ARBA00008388"/>
    </source>
</evidence>
<keyword evidence="9" id="KW-1133">Transmembrane helix</keyword>
<comment type="similarity">
    <text evidence="3">Belongs to the alternative oxidase family.</text>
</comment>
<dbReference type="GO" id="GO:0010230">
    <property type="term" value="P:alternative respiration"/>
    <property type="evidence" value="ECO:0007669"/>
    <property type="project" value="TreeGrafter"/>
</dbReference>
<evidence type="ECO:0000313" key="13">
    <source>
        <dbReference type="EMBL" id="CAE7293861.1"/>
    </source>
</evidence>
<keyword evidence="7" id="KW-0479">Metal-binding</keyword>
<name>A0A812N3C5_9DINO</name>
<evidence type="ECO:0000256" key="10">
    <source>
        <dbReference type="ARBA" id="ARBA00023002"/>
    </source>
</evidence>